<dbReference type="FunFam" id="1.10.10.10:FF:000056">
    <property type="entry name" value="IclR family transcriptional regulator"/>
    <property type="match status" value="1"/>
</dbReference>
<proteinExistence type="predicted"/>
<feature type="compositionally biased region" description="Low complexity" evidence="7">
    <location>
        <begin position="7"/>
        <end position="26"/>
    </location>
</feature>
<dbReference type="Proteomes" id="UP000199504">
    <property type="component" value="Unassembled WGS sequence"/>
</dbReference>
<evidence type="ECO:0000256" key="7">
    <source>
        <dbReference type="SAM" id="MobiDB-lite"/>
    </source>
</evidence>
<feature type="domain" description="IclR-ED" evidence="9">
    <location>
        <begin position="100"/>
        <end position="280"/>
    </location>
</feature>
<dbReference type="SUPFAM" id="SSF46785">
    <property type="entry name" value="Winged helix' DNA-binding domain"/>
    <property type="match status" value="1"/>
</dbReference>
<dbReference type="PROSITE" id="PS51077">
    <property type="entry name" value="HTH_ICLR"/>
    <property type="match status" value="1"/>
</dbReference>
<dbReference type="GO" id="GO:0003700">
    <property type="term" value="F:DNA-binding transcription factor activity"/>
    <property type="evidence" value="ECO:0007669"/>
    <property type="project" value="TreeGrafter"/>
</dbReference>
<dbReference type="AlphaFoldDB" id="A0A1C5AL88"/>
<evidence type="ECO:0000313" key="11">
    <source>
        <dbReference type="Proteomes" id="UP000199504"/>
    </source>
</evidence>
<dbReference type="InterPro" id="IPR036388">
    <property type="entry name" value="WH-like_DNA-bd_sf"/>
</dbReference>
<evidence type="ECO:0000259" key="8">
    <source>
        <dbReference type="PROSITE" id="PS51077"/>
    </source>
</evidence>
<dbReference type="InterPro" id="IPR014757">
    <property type="entry name" value="Tscrpt_reg_IclR_C"/>
</dbReference>
<dbReference type="Pfam" id="PF01614">
    <property type="entry name" value="IclR_C"/>
    <property type="match status" value="1"/>
</dbReference>
<dbReference type="Pfam" id="PF09339">
    <property type="entry name" value="HTH_IclR"/>
    <property type="match status" value="1"/>
</dbReference>
<reference evidence="11" key="1">
    <citation type="submission" date="2016-06" db="EMBL/GenBank/DDBJ databases">
        <authorList>
            <person name="Varghese N."/>
            <person name="Submissions Spin"/>
        </authorList>
    </citation>
    <scope>NUCLEOTIDE SEQUENCE [LARGE SCALE GENOMIC DNA]</scope>
    <source>
        <strain evidence="11">DSM 44830</strain>
    </source>
</reference>
<dbReference type="InterPro" id="IPR050707">
    <property type="entry name" value="HTH_MetabolicPath_Reg"/>
</dbReference>
<name>A0A1C5AL88_9ACTN</name>
<dbReference type="GO" id="GO:0006071">
    <property type="term" value="P:glycerol metabolic process"/>
    <property type="evidence" value="ECO:0007669"/>
    <property type="project" value="UniProtKB-KW"/>
</dbReference>
<feature type="region of interest" description="Disordered" evidence="7">
    <location>
        <begin position="1"/>
        <end position="37"/>
    </location>
</feature>
<evidence type="ECO:0000256" key="3">
    <source>
        <dbReference type="ARBA" id="ARBA00023125"/>
    </source>
</evidence>
<keyword evidence="2" id="KW-0805">Transcription regulation</keyword>
<evidence type="ECO:0000256" key="2">
    <source>
        <dbReference type="ARBA" id="ARBA00023015"/>
    </source>
</evidence>
<keyword evidence="3" id="KW-0238">DNA-binding</keyword>
<dbReference type="SMART" id="SM00346">
    <property type="entry name" value="HTH_ICLR"/>
    <property type="match status" value="1"/>
</dbReference>
<protein>
    <recommendedName>
        <fullName evidence="6">Glycerol operon regulatory protein</fullName>
    </recommendedName>
</protein>
<dbReference type="Gene3D" id="1.10.10.10">
    <property type="entry name" value="Winged helix-like DNA-binding domain superfamily/Winged helix DNA-binding domain"/>
    <property type="match status" value="1"/>
</dbReference>
<dbReference type="GO" id="GO:0045892">
    <property type="term" value="P:negative regulation of DNA-templated transcription"/>
    <property type="evidence" value="ECO:0007669"/>
    <property type="project" value="TreeGrafter"/>
</dbReference>
<dbReference type="InterPro" id="IPR005471">
    <property type="entry name" value="Tscrpt_reg_IclR_N"/>
</dbReference>
<keyword evidence="11" id="KW-1185">Reference proteome</keyword>
<dbReference type="PROSITE" id="PS51078">
    <property type="entry name" value="ICLR_ED"/>
    <property type="match status" value="1"/>
</dbReference>
<evidence type="ECO:0000313" key="10">
    <source>
        <dbReference type="EMBL" id="SCF45764.1"/>
    </source>
</evidence>
<dbReference type="Gene3D" id="3.30.450.40">
    <property type="match status" value="1"/>
</dbReference>
<dbReference type="STRING" id="262898.GA0070564_11222"/>
<dbReference type="EMBL" id="FMCX01000012">
    <property type="protein sequence ID" value="SCF45764.1"/>
    <property type="molecule type" value="Genomic_DNA"/>
</dbReference>
<evidence type="ECO:0000256" key="1">
    <source>
        <dbReference type="ARBA" id="ARBA00022798"/>
    </source>
</evidence>
<dbReference type="PANTHER" id="PTHR30136:SF24">
    <property type="entry name" value="HTH-TYPE TRANSCRIPTIONAL REPRESSOR ALLR"/>
    <property type="match status" value="1"/>
</dbReference>
<evidence type="ECO:0000259" key="9">
    <source>
        <dbReference type="PROSITE" id="PS51078"/>
    </source>
</evidence>
<accession>A0A1C5AL88</accession>
<dbReference type="GO" id="GO:0003677">
    <property type="term" value="F:DNA binding"/>
    <property type="evidence" value="ECO:0007669"/>
    <property type="project" value="UniProtKB-KW"/>
</dbReference>
<dbReference type="InterPro" id="IPR029016">
    <property type="entry name" value="GAF-like_dom_sf"/>
</dbReference>
<dbReference type="OrthoDB" id="9000968at2"/>
<keyword evidence="4" id="KW-0804">Transcription</keyword>
<gene>
    <name evidence="10" type="ORF">GA0070564_11222</name>
</gene>
<dbReference type="SUPFAM" id="SSF55781">
    <property type="entry name" value="GAF domain-like"/>
    <property type="match status" value="1"/>
</dbReference>
<comment type="function">
    <text evidence="5">May be an activator protein for the gylABX operon.</text>
</comment>
<dbReference type="InterPro" id="IPR036390">
    <property type="entry name" value="WH_DNA-bd_sf"/>
</dbReference>
<evidence type="ECO:0000256" key="6">
    <source>
        <dbReference type="ARBA" id="ARBA00070406"/>
    </source>
</evidence>
<dbReference type="PANTHER" id="PTHR30136">
    <property type="entry name" value="HELIX-TURN-HELIX TRANSCRIPTIONAL REGULATOR, ICLR FAMILY"/>
    <property type="match status" value="1"/>
</dbReference>
<sequence length="282" mass="30278">MHTSGPVAAATTTAASESAVQAADVQPAGVSRRPESVKSADRTVDVLETLAANDGRLTFSELQRRLDVPKSSLHAILRTLVARGWVDTDERASAYGIGLRALRAGASFLDRDPVVQAAGTVLTRLRHHLDETVHLARLDGCDVVYLASRESQHHLRVASRIGRRLPAHATALGKALLAARTWEEVDRVLPHRLIALTDHTVTDRQTLREELSDTRVRGWAYEAEQNTPGLACVAVALPSSSSLDAVSCSIPLARATDAHLAEAVKAITAAASEISAMARVRY</sequence>
<feature type="domain" description="HTH iclR-type" evidence="8">
    <location>
        <begin position="37"/>
        <end position="99"/>
    </location>
</feature>
<organism evidence="10 11">
    <name type="scientific">Micromonospora mirobrigensis</name>
    <dbReference type="NCBI Taxonomy" id="262898"/>
    <lineage>
        <taxon>Bacteria</taxon>
        <taxon>Bacillati</taxon>
        <taxon>Actinomycetota</taxon>
        <taxon>Actinomycetes</taxon>
        <taxon>Micromonosporales</taxon>
        <taxon>Micromonosporaceae</taxon>
        <taxon>Micromonospora</taxon>
    </lineage>
</organism>
<evidence type="ECO:0000256" key="5">
    <source>
        <dbReference type="ARBA" id="ARBA00058938"/>
    </source>
</evidence>
<evidence type="ECO:0000256" key="4">
    <source>
        <dbReference type="ARBA" id="ARBA00023163"/>
    </source>
</evidence>
<keyword evidence="1" id="KW-0319">Glycerol metabolism</keyword>